<dbReference type="Proteomes" id="UP000435304">
    <property type="component" value="Unassembled WGS sequence"/>
</dbReference>
<gene>
    <name evidence="1" type="ORF">GC722_04230</name>
</gene>
<accession>A0A6A9V0A1</accession>
<dbReference type="InterPro" id="IPR014729">
    <property type="entry name" value="Rossmann-like_a/b/a_fold"/>
</dbReference>
<reference evidence="1 2" key="1">
    <citation type="submission" date="2019-12" db="EMBL/GenBank/DDBJ databases">
        <title>Auraticoccus cholistani sp. nov., an actinomycete isolated from soil of Cholistan desert.</title>
        <authorList>
            <person name="Cheema M.T."/>
        </authorList>
    </citation>
    <scope>NUCLEOTIDE SEQUENCE [LARGE SCALE GENOMIC DNA]</scope>
    <source>
        <strain evidence="1 2">F435</strain>
    </source>
</reference>
<dbReference type="EMBL" id="WPCU01000004">
    <property type="protein sequence ID" value="MVA75239.1"/>
    <property type="molecule type" value="Genomic_DNA"/>
</dbReference>
<dbReference type="Gene3D" id="3.40.50.620">
    <property type="entry name" value="HUPs"/>
    <property type="match status" value="1"/>
</dbReference>
<sequence length="109" mass="11811">MRDLDLLAQARAHCDVLTVGVLRDDDLIAGTGRVPVIGVEERLVLASHLRGVDRAVIHDPDEYARLGDSVVVMAVRGESDWLRPDPDLVLTPHVESQSRALRTVTGPGA</sequence>
<dbReference type="SUPFAM" id="SSF52374">
    <property type="entry name" value="Nucleotidylyl transferase"/>
    <property type="match status" value="1"/>
</dbReference>
<organism evidence="1 2">
    <name type="scientific">Auraticoccus cholistanensis</name>
    <dbReference type="NCBI Taxonomy" id="2656650"/>
    <lineage>
        <taxon>Bacteria</taxon>
        <taxon>Bacillati</taxon>
        <taxon>Actinomycetota</taxon>
        <taxon>Actinomycetes</taxon>
        <taxon>Propionibacteriales</taxon>
        <taxon>Propionibacteriaceae</taxon>
        <taxon>Auraticoccus</taxon>
    </lineage>
</organism>
<name>A0A6A9V0A1_9ACTN</name>
<dbReference type="RefSeq" id="WP_156608225.1">
    <property type="nucleotide sequence ID" value="NZ_WPCU01000004.1"/>
</dbReference>
<keyword evidence="2" id="KW-1185">Reference proteome</keyword>
<protein>
    <submittedName>
        <fullName evidence="1">Uncharacterized protein</fullName>
    </submittedName>
</protein>
<evidence type="ECO:0000313" key="1">
    <source>
        <dbReference type="EMBL" id="MVA75239.1"/>
    </source>
</evidence>
<evidence type="ECO:0000313" key="2">
    <source>
        <dbReference type="Proteomes" id="UP000435304"/>
    </source>
</evidence>
<proteinExistence type="predicted"/>
<dbReference type="AlphaFoldDB" id="A0A6A9V0A1"/>
<comment type="caution">
    <text evidence="1">The sequence shown here is derived from an EMBL/GenBank/DDBJ whole genome shotgun (WGS) entry which is preliminary data.</text>
</comment>